<comment type="caution">
    <text evidence="2">The sequence shown here is derived from an EMBL/GenBank/DDBJ whole genome shotgun (WGS) entry which is preliminary data.</text>
</comment>
<sequence>MRKDRGEGGSHLVGIRLTQTQTPVTFGPDDHTRVTRARTPTECDQQRPDGPLMTRVGILFRSHDTLAGGPVPEWRG</sequence>
<name>A0A4Z2FSR9_9TELE</name>
<dbReference type="EMBL" id="SRLO01000965">
    <property type="protein sequence ID" value="TNN43442.1"/>
    <property type="molecule type" value="Genomic_DNA"/>
</dbReference>
<gene>
    <name evidence="2" type="ORF">EYF80_046371</name>
</gene>
<proteinExistence type="predicted"/>
<dbReference type="Proteomes" id="UP000314294">
    <property type="component" value="Unassembled WGS sequence"/>
</dbReference>
<feature type="compositionally biased region" description="Basic and acidic residues" evidence="1">
    <location>
        <begin position="28"/>
        <end position="47"/>
    </location>
</feature>
<feature type="region of interest" description="Disordered" evidence="1">
    <location>
        <begin position="22"/>
        <end position="51"/>
    </location>
</feature>
<accession>A0A4Z2FSR9</accession>
<evidence type="ECO:0000313" key="3">
    <source>
        <dbReference type="Proteomes" id="UP000314294"/>
    </source>
</evidence>
<reference evidence="2 3" key="1">
    <citation type="submission" date="2019-03" db="EMBL/GenBank/DDBJ databases">
        <title>First draft genome of Liparis tanakae, snailfish: a comprehensive survey of snailfish specific genes.</title>
        <authorList>
            <person name="Kim W."/>
            <person name="Song I."/>
            <person name="Jeong J.-H."/>
            <person name="Kim D."/>
            <person name="Kim S."/>
            <person name="Ryu S."/>
            <person name="Song J.Y."/>
            <person name="Lee S.K."/>
        </authorList>
    </citation>
    <scope>NUCLEOTIDE SEQUENCE [LARGE SCALE GENOMIC DNA]</scope>
    <source>
        <tissue evidence="2">Muscle</tissue>
    </source>
</reference>
<organism evidence="2 3">
    <name type="scientific">Liparis tanakae</name>
    <name type="common">Tanaka's snailfish</name>
    <dbReference type="NCBI Taxonomy" id="230148"/>
    <lineage>
        <taxon>Eukaryota</taxon>
        <taxon>Metazoa</taxon>
        <taxon>Chordata</taxon>
        <taxon>Craniata</taxon>
        <taxon>Vertebrata</taxon>
        <taxon>Euteleostomi</taxon>
        <taxon>Actinopterygii</taxon>
        <taxon>Neopterygii</taxon>
        <taxon>Teleostei</taxon>
        <taxon>Neoteleostei</taxon>
        <taxon>Acanthomorphata</taxon>
        <taxon>Eupercaria</taxon>
        <taxon>Perciformes</taxon>
        <taxon>Cottioidei</taxon>
        <taxon>Cottales</taxon>
        <taxon>Liparidae</taxon>
        <taxon>Liparis</taxon>
    </lineage>
</organism>
<evidence type="ECO:0000313" key="2">
    <source>
        <dbReference type="EMBL" id="TNN43442.1"/>
    </source>
</evidence>
<protein>
    <submittedName>
        <fullName evidence="2">Uncharacterized protein</fullName>
    </submittedName>
</protein>
<dbReference type="AlphaFoldDB" id="A0A4Z2FSR9"/>
<evidence type="ECO:0000256" key="1">
    <source>
        <dbReference type="SAM" id="MobiDB-lite"/>
    </source>
</evidence>
<keyword evidence="3" id="KW-1185">Reference proteome</keyword>